<evidence type="ECO:0000256" key="1">
    <source>
        <dbReference type="SAM" id="SignalP"/>
    </source>
</evidence>
<evidence type="ECO:0000313" key="2">
    <source>
        <dbReference type="EMBL" id="GAB35530.1"/>
    </source>
</evidence>
<protein>
    <recommendedName>
        <fullName evidence="4">Secreted protein</fullName>
    </recommendedName>
</protein>
<evidence type="ECO:0000313" key="3">
    <source>
        <dbReference type="Proteomes" id="UP000005038"/>
    </source>
</evidence>
<organism evidence="2 3">
    <name type="scientific">Gordonia otitidis (strain DSM 44809 / CCUG 52243 / JCM 12355 / NBRC 100426 / IFM 10032)</name>
    <dbReference type="NCBI Taxonomy" id="1108044"/>
    <lineage>
        <taxon>Bacteria</taxon>
        <taxon>Bacillati</taxon>
        <taxon>Actinomycetota</taxon>
        <taxon>Actinomycetes</taxon>
        <taxon>Mycobacteriales</taxon>
        <taxon>Gordoniaceae</taxon>
        <taxon>Gordonia</taxon>
    </lineage>
</organism>
<dbReference type="AlphaFoldDB" id="H5TPX2"/>
<evidence type="ECO:0008006" key="4">
    <source>
        <dbReference type="Google" id="ProtNLM"/>
    </source>
</evidence>
<accession>H5TPX2</accession>
<keyword evidence="3" id="KW-1185">Reference proteome</keyword>
<feature type="signal peptide" evidence="1">
    <location>
        <begin position="1"/>
        <end position="33"/>
    </location>
</feature>
<feature type="chain" id="PRO_5003598983" description="Secreted protein" evidence="1">
    <location>
        <begin position="34"/>
        <end position="151"/>
    </location>
</feature>
<dbReference type="EMBL" id="BAFB01000169">
    <property type="protein sequence ID" value="GAB35530.1"/>
    <property type="molecule type" value="Genomic_DNA"/>
</dbReference>
<dbReference type="Proteomes" id="UP000005038">
    <property type="component" value="Unassembled WGS sequence"/>
</dbReference>
<gene>
    <name evidence="2" type="ORF">GOOTI_169_00280</name>
</gene>
<keyword evidence="1" id="KW-0732">Signal</keyword>
<name>H5TPX2_GORO1</name>
<sequence length="151" mass="14702">MASKITRLRIAGASGALIGAGALAVALAAPASAAVTSVSVTTPSGYSSSSGTYGYGCSYTVSAEVSSDDVVVFSVSDGGKITPVNGGKPDAKTHIATAVWKPSAKGEVTISASQGGSPAKEAKANVGGRGIQLPNLPFLTTAATNGTCLVL</sequence>
<dbReference type="RefSeq" id="WP_007239742.1">
    <property type="nucleotide sequence ID" value="NZ_BAFB01000169.1"/>
</dbReference>
<reference evidence="2" key="1">
    <citation type="submission" date="2012-02" db="EMBL/GenBank/DDBJ databases">
        <title>Whole genome shotgun sequence of Gordonia otitidis NBRC 100426.</title>
        <authorList>
            <person name="Yoshida I."/>
            <person name="Hosoyama A."/>
            <person name="Tsuchikane K."/>
            <person name="Katsumata H."/>
            <person name="Yamazaki S."/>
            <person name="Fujita N."/>
        </authorList>
    </citation>
    <scope>NUCLEOTIDE SEQUENCE [LARGE SCALE GENOMIC DNA]</scope>
    <source>
        <strain evidence="2">NBRC 100426</strain>
    </source>
</reference>
<proteinExistence type="predicted"/>
<comment type="caution">
    <text evidence="2">The sequence shown here is derived from an EMBL/GenBank/DDBJ whole genome shotgun (WGS) entry which is preliminary data.</text>
</comment>